<accession>A0A238H159</accession>
<evidence type="ECO:0000313" key="3">
    <source>
        <dbReference type="Proteomes" id="UP000198460"/>
    </source>
</evidence>
<dbReference type="GO" id="GO:0005829">
    <property type="term" value="C:cytosol"/>
    <property type="evidence" value="ECO:0007669"/>
    <property type="project" value="TreeGrafter"/>
</dbReference>
<dbReference type="PANTHER" id="PTHR30137">
    <property type="entry name" value="LUCIFERASE-LIKE MONOOXYGENASE"/>
    <property type="match status" value="1"/>
</dbReference>
<proteinExistence type="predicted"/>
<evidence type="ECO:0000259" key="1">
    <source>
        <dbReference type="Pfam" id="PF00296"/>
    </source>
</evidence>
<name>A0A238H159_9BURK</name>
<dbReference type="Proteomes" id="UP000198460">
    <property type="component" value="Unassembled WGS sequence"/>
</dbReference>
<organism evidence="2 3">
    <name type="scientific">Burkholderia singularis</name>
    <dbReference type="NCBI Taxonomy" id="1503053"/>
    <lineage>
        <taxon>Bacteria</taxon>
        <taxon>Pseudomonadati</taxon>
        <taxon>Pseudomonadota</taxon>
        <taxon>Betaproteobacteria</taxon>
        <taxon>Burkholderiales</taxon>
        <taxon>Burkholderiaceae</taxon>
        <taxon>Burkholderia</taxon>
        <taxon>pseudomallei group</taxon>
    </lineage>
</organism>
<dbReference type="PANTHER" id="PTHR30137:SF15">
    <property type="entry name" value="BLL6902 PROTEIN"/>
    <property type="match status" value="1"/>
</dbReference>
<dbReference type="AlphaFoldDB" id="A0A238H159"/>
<reference evidence="2 3" key="1">
    <citation type="submission" date="2017-04" db="EMBL/GenBank/DDBJ databases">
        <authorList>
            <person name="Afonso C.L."/>
            <person name="Miller P.J."/>
            <person name="Scott M.A."/>
            <person name="Spackman E."/>
            <person name="Goraichik I."/>
            <person name="Dimitrov K.M."/>
            <person name="Suarez D.L."/>
            <person name="Swayne D.E."/>
        </authorList>
    </citation>
    <scope>NUCLEOTIDE SEQUENCE [LARGE SCALE GENOMIC DNA]</scope>
    <source>
        <strain evidence="2">LMG 28154</strain>
    </source>
</reference>
<dbReference type="InterPro" id="IPR050766">
    <property type="entry name" value="Bact_Lucif_Oxidored"/>
</dbReference>
<sequence>MLFPILVMTISHLGFLTAGNYPAHDPLAGLEQSLRLFSRGDALGYDSAWVRQRHLERSVSSAATFLAAATQRTVRIALGAAVIQMGYENPFRLAEDLGTVDALSRGRLHVGLSAGAPGYASLLGDRLLDADAARIDFSHARLLRLRENLAGAYFGDADTVIESPAGRERPRVNPHVPGLAGRLWYGGGSLRSAEWAARNGFHLLIGNVCRGEASDDFHAAQAAQLDLFLSTWAEASPPRVALGRVIVPLDSAEAVSRQRYRDFAAARVARTLAPQGDSRTLFAPDLVGMCDEIVERLLADPVLARVTELRLELPYDLAFDEYEQILTDVASRIAPALGWMPAGLVAAANGAGAAVH</sequence>
<protein>
    <submittedName>
        <fullName evidence="2">Coenzyme F420-dependent N5,N10-methylene tetrahydromethanopterin reductase and related flavin-dependent oxidoreductases</fullName>
    </submittedName>
</protein>
<evidence type="ECO:0000313" key="2">
    <source>
        <dbReference type="EMBL" id="SMF98965.1"/>
    </source>
</evidence>
<gene>
    <name evidence="2" type="ORF">BSIN_2181</name>
</gene>
<dbReference type="Pfam" id="PF00296">
    <property type="entry name" value="Bac_luciferase"/>
    <property type="match status" value="1"/>
</dbReference>
<dbReference type="GO" id="GO:0016705">
    <property type="term" value="F:oxidoreductase activity, acting on paired donors, with incorporation or reduction of molecular oxygen"/>
    <property type="evidence" value="ECO:0007669"/>
    <property type="project" value="InterPro"/>
</dbReference>
<dbReference type="InterPro" id="IPR011251">
    <property type="entry name" value="Luciferase-like_dom"/>
</dbReference>
<dbReference type="EMBL" id="FXAN01000036">
    <property type="protein sequence ID" value="SMF98965.1"/>
    <property type="molecule type" value="Genomic_DNA"/>
</dbReference>
<dbReference type="InterPro" id="IPR036661">
    <property type="entry name" value="Luciferase-like_sf"/>
</dbReference>
<dbReference type="Gene3D" id="3.20.20.30">
    <property type="entry name" value="Luciferase-like domain"/>
    <property type="match status" value="1"/>
</dbReference>
<feature type="domain" description="Luciferase-like" evidence="1">
    <location>
        <begin position="24"/>
        <end position="264"/>
    </location>
</feature>
<dbReference type="SUPFAM" id="SSF51679">
    <property type="entry name" value="Bacterial luciferase-like"/>
    <property type="match status" value="1"/>
</dbReference>